<dbReference type="EMBL" id="LOPW02000018">
    <property type="protein sequence ID" value="POG54254.1"/>
    <property type="molecule type" value="Genomic_DNA"/>
</dbReference>
<protein>
    <recommendedName>
        <fullName evidence="5">Amylo-alpha-1,6-glucosidase</fullName>
    </recommendedName>
</protein>
<evidence type="ECO:0000259" key="2">
    <source>
        <dbReference type="Pfam" id="PF22422"/>
    </source>
</evidence>
<organism evidence="3 4">
    <name type="scientific">Haloferax marisrubri</name>
    <dbReference type="NCBI Taxonomy" id="1544719"/>
    <lineage>
        <taxon>Archaea</taxon>
        <taxon>Methanobacteriati</taxon>
        <taxon>Methanobacteriota</taxon>
        <taxon>Stenosarchaea group</taxon>
        <taxon>Halobacteria</taxon>
        <taxon>Halobacteriales</taxon>
        <taxon>Haloferacaceae</taxon>
        <taxon>Haloferax</taxon>
    </lineage>
</organism>
<evidence type="ECO:0000313" key="3">
    <source>
        <dbReference type="EMBL" id="POG54254.1"/>
    </source>
</evidence>
<name>A0A2P4NM96_9EURY</name>
<reference evidence="3" key="1">
    <citation type="submission" date="2017-08" db="EMBL/GenBank/DDBJ databases">
        <title>Haloferax marisrubri sp. nov., isolated from the Discovery deep brine-seawater interface in the Red Sea.</title>
        <authorList>
            <person name="Zhang G."/>
            <person name="Stingl U."/>
        </authorList>
    </citation>
    <scope>NUCLEOTIDE SEQUENCE [LARGE SCALE GENOMIC DNA]</scope>
    <source>
        <strain evidence="3">SB3</strain>
    </source>
</reference>
<accession>A0A2P4NM96</accession>
<dbReference type="GO" id="GO:0005975">
    <property type="term" value="P:carbohydrate metabolic process"/>
    <property type="evidence" value="ECO:0007669"/>
    <property type="project" value="InterPro"/>
</dbReference>
<dbReference type="InterPro" id="IPR054491">
    <property type="entry name" value="MGH1-like_GH"/>
</dbReference>
<dbReference type="Gene3D" id="1.50.10.10">
    <property type="match status" value="1"/>
</dbReference>
<evidence type="ECO:0000259" key="1">
    <source>
        <dbReference type="Pfam" id="PF14742"/>
    </source>
</evidence>
<dbReference type="InterPro" id="IPR032856">
    <property type="entry name" value="GDE_N_bis"/>
</dbReference>
<evidence type="ECO:0008006" key="5">
    <source>
        <dbReference type="Google" id="ProtNLM"/>
    </source>
</evidence>
<dbReference type="Pfam" id="PF22422">
    <property type="entry name" value="MGH1-like_GH"/>
    <property type="match status" value="1"/>
</dbReference>
<feature type="domain" description="Putative glycogen debranching enzyme N-terminal" evidence="1">
    <location>
        <begin position="9"/>
        <end position="193"/>
    </location>
</feature>
<dbReference type="AlphaFoldDB" id="A0A2P4NM96"/>
<dbReference type="RefSeq" id="WP_084816493.1">
    <property type="nucleotide sequence ID" value="NZ_LOPW02000018.1"/>
</dbReference>
<gene>
    <name evidence="3" type="ORF">AUR65_016550</name>
</gene>
<dbReference type="OrthoDB" id="7795at2157"/>
<dbReference type="InterPro" id="IPR008928">
    <property type="entry name" value="6-hairpin_glycosidase_sf"/>
</dbReference>
<comment type="caution">
    <text evidence="3">The sequence shown here is derived from an EMBL/GenBank/DDBJ whole genome shotgun (WGS) entry which is preliminary data.</text>
</comment>
<dbReference type="Pfam" id="PF14742">
    <property type="entry name" value="GDE_N_bis"/>
    <property type="match status" value="1"/>
</dbReference>
<proteinExistence type="predicted"/>
<evidence type="ECO:0000313" key="4">
    <source>
        <dbReference type="Proteomes" id="UP000053621"/>
    </source>
</evidence>
<sequence>MKTDSAVINGSTFLVTDLNGRATRYHDGFYHDDTRHLSAYQLEATSTELEPLESATPRPAERLVHQGSDVVRGSRTLHLTRHQVVTDGLYEQITLDNLTSESRSETLHLSLSTLFDDLFEVRGHTTFRTRDIEVEVGDTRVTFVYDPDDIQQSWQTTVTATVGEIISTETADGRTDATMELTFDLDPHEQATAWLAVETTDVTDDPEAAFDTARNAVTEREQSWYDETTEHTFDGWDNVLEESHRNLLELCLDTEYGPVLAAGVPWFATAFGRDSLIAAYQSLPISTKIAKATCRYLAAHQATEIDEFRDAEPGKIMHEIRRGEATIRDDVPHSPYYGTIDATALFVVLVHETWTWTGDDGFVRDLWDSVVAALDWLQSYGDLDDDGFLEYPTEGGADGSLTHQAWKDSGDGIMHPDGTHPSGPLAVAEVQGYYYDAMVRAAELAEEIRQDRDFAESLVARASDLKTAFDEAYWVDGLDFYAVALDGDNAPVETVTTNPGHCLWSGIIPEERADSVIDRYLEEDMFTGWGLRTVASSHEVYNPQSYHLGSVWPHDNSLVVLGMGRYGRRDAALRVANGLIDTAVSRGNDRLPELFGGFGRAETSVPISYGEACEPQAWAAATPFALLRAIDEIEVPDRLPVSVATK</sequence>
<dbReference type="SUPFAM" id="SSF48208">
    <property type="entry name" value="Six-hairpin glycosidases"/>
    <property type="match status" value="1"/>
</dbReference>
<dbReference type="InterPro" id="IPR012341">
    <property type="entry name" value="6hp_glycosidase-like_sf"/>
</dbReference>
<keyword evidence="4" id="KW-1185">Reference proteome</keyword>
<dbReference type="Proteomes" id="UP000053621">
    <property type="component" value="Unassembled WGS sequence"/>
</dbReference>
<feature type="domain" description="Mannosylglycerate hydrolase MGH1-like glycoside hydrolase" evidence="2">
    <location>
        <begin position="274"/>
        <end position="593"/>
    </location>
</feature>